<evidence type="ECO:0000256" key="6">
    <source>
        <dbReference type="ARBA" id="ARBA00022839"/>
    </source>
</evidence>
<dbReference type="CDD" id="cd06147">
    <property type="entry name" value="Rrp6p_like_exo"/>
    <property type="match status" value="1"/>
</dbReference>
<dbReference type="SMART" id="SM00341">
    <property type="entry name" value="HRDC"/>
    <property type="match status" value="1"/>
</dbReference>
<protein>
    <recommendedName>
        <fullName evidence="11">HRDC domain-containing protein</fullName>
    </recommendedName>
</protein>
<evidence type="ECO:0000256" key="5">
    <source>
        <dbReference type="ARBA" id="ARBA00022835"/>
    </source>
</evidence>
<dbReference type="InterPro" id="IPR044876">
    <property type="entry name" value="HRDC_dom_sf"/>
</dbReference>
<comment type="subcellular location">
    <subcellularLocation>
        <location evidence="1">Nucleus</location>
    </subcellularLocation>
</comment>
<accession>A0ABP1QA93</accession>
<keyword evidence="5" id="KW-0271">Exosome</keyword>
<feature type="compositionally biased region" description="Basic and acidic residues" evidence="10">
    <location>
        <begin position="892"/>
        <end position="904"/>
    </location>
</feature>
<evidence type="ECO:0000313" key="12">
    <source>
        <dbReference type="EMBL" id="CAL8095562.1"/>
    </source>
</evidence>
<evidence type="ECO:0000256" key="7">
    <source>
        <dbReference type="ARBA" id="ARBA00023242"/>
    </source>
</evidence>
<dbReference type="PANTHER" id="PTHR12124">
    <property type="entry name" value="POLYMYOSITIS/SCLERODERMA AUTOANTIGEN-RELATED"/>
    <property type="match status" value="1"/>
</dbReference>
<evidence type="ECO:0000256" key="2">
    <source>
        <dbReference type="ARBA" id="ARBA00022552"/>
    </source>
</evidence>
<evidence type="ECO:0000256" key="4">
    <source>
        <dbReference type="ARBA" id="ARBA00022801"/>
    </source>
</evidence>
<evidence type="ECO:0000256" key="10">
    <source>
        <dbReference type="SAM" id="MobiDB-lite"/>
    </source>
</evidence>
<proteinExistence type="inferred from homology"/>
<dbReference type="Pfam" id="PF01612">
    <property type="entry name" value="DNA_pol_A_exo1"/>
    <property type="match status" value="1"/>
</dbReference>
<keyword evidence="7" id="KW-0539">Nucleus</keyword>
<dbReference type="PANTHER" id="PTHR12124:SF47">
    <property type="entry name" value="EXOSOME COMPONENT 10"/>
    <property type="match status" value="1"/>
</dbReference>
<dbReference type="InterPro" id="IPR002562">
    <property type="entry name" value="3'-5'_exonuclease_dom"/>
</dbReference>
<dbReference type="Pfam" id="PF00570">
    <property type="entry name" value="HRDC"/>
    <property type="match status" value="1"/>
</dbReference>
<dbReference type="EMBL" id="CAXLJM020000027">
    <property type="protein sequence ID" value="CAL8095562.1"/>
    <property type="molecule type" value="Genomic_DNA"/>
</dbReference>
<evidence type="ECO:0000256" key="9">
    <source>
        <dbReference type="SAM" id="Coils"/>
    </source>
</evidence>
<dbReference type="InterPro" id="IPR010997">
    <property type="entry name" value="HRDC-like_sf"/>
</dbReference>
<feature type="coiled-coil region" evidence="9">
    <location>
        <begin position="698"/>
        <end position="725"/>
    </location>
</feature>
<dbReference type="InterPro" id="IPR036397">
    <property type="entry name" value="RNaseH_sf"/>
</dbReference>
<dbReference type="InterPro" id="IPR002121">
    <property type="entry name" value="HRDC_dom"/>
</dbReference>
<keyword evidence="13" id="KW-1185">Reference proteome</keyword>
<keyword evidence="2" id="KW-0698">rRNA processing</keyword>
<feature type="compositionally biased region" description="Basic and acidic residues" evidence="10">
    <location>
        <begin position="752"/>
        <end position="766"/>
    </location>
</feature>
<name>A0ABP1QA93_9HEXA</name>
<feature type="compositionally biased region" description="Basic and acidic residues" evidence="10">
    <location>
        <begin position="913"/>
        <end position="923"/>
    </location>
</feature>
<keyword evidence="9" id="KW-0175">Coiled coil</keyword>
<gene>
    <name evidence="12" type="ORF">ODALV1_LOCUS9121</name>
</gene>
<feature type="region of interest" description="Disordered" evidence="10">
    <location>
        <begin position="735"/>
        <end position="771"/>
    </location>
</feature>
<dbReference type="InterPro" id="IPR012588">
    <property type="entry name" value="Exosome-assoc_fac_Rrp6_N"/>
</dbReference>
<dbReference type="InterPro" id="IPR045092">
    <property type="entry name" value="Rrp6-like"/>
</dbReference>
<feature type="compositionally biased region" description="Polar residues" evidence="10">
    <location>
        <begin position="871"/>
        <end position="888"/>
    </location>
</feature>
<dbReference type="InterPro" id="IPR012337">
    <property type="entry name" value="RNaseH-like_sf"/>
</dbReference>
<dbReference type="Gene3D" id="3.30.420.10">
    <property type="entry name" value="Ribonuclease H-like superfamily/Ribonuclease H"/>
    <property type="match status" value="1"/>
</dbReference>
<keyword evidence="6" id="KW-0269">Exonuclease</keyword>
<sequence>MDGNGGEKKHEFLPGFPTVQEFSADGFKRVVNGVKAFQALPPPGPSWDLSKSYPEFSKSMKTARSKILPMMMSLMNHVNMQTSDFNSRDVDEKFEFLVDCNDDLMERIGSSLDGAEGLFKRSEMVVVDKAIAVSSVKPPGAWGKRKIDALNHDADDAIDKKKQGTTNRLIKKPHFRLRVTEKPQLKFSKPIDNSLDPFIPKLREKPHSIKPLSILPEYSLSNEEFFGHPYSVELNKWEPANQLLTPADPQTPKSLKDTPVVYVNNIKGLEELMKDLLNVKAIGVDLEHHSFRSFLGLTCLIQISTRDKDYVIDGLSLRDDLYHLNEILADPKVLKVFHGSSNDIEWLQRDFGLYVVNMFDTYIAAKVLGHPQLSLQYLLGRYCNVSQNKSYQLADWRLRPLPNEMLEYARQDTHFLLYIFERMRNELVEAGNQHNNLLISVFDQSRQVCLKRYEKPGANPQLALRKTRRSLNNRQLYAFTEIYKWRDGIAREKDESLGFVLPNHMLLTIAESLPKEMNGILACCDPVPQLIHANLGKIHKIVTTARELPLQQENAEKNKVEKKQKLKNWVIAVNSIHDVNPIESSETINVATCDNDDDISIKPARDAAVAVSWPQPWTDPGEWKSLIRNDTSSLKFNKKVSFMRYRNAPTKSPQLYGVTVSESLTTPYGRYEISKNIMDILKDPKKQGQVDMQDPLVKAVYEAVLVEEEDNVQEYEEELPEKKLAQVLNSGEFVPFNPLAHSGTPKKKKKDVKNEPWNDKEPEVKVEQSFGLGLEEDDLSVMEISNPDEIDARAAPILKASKQKRNKRKGKLLHRLKNAFSRNRKDANASAQDESVEVVDLEDDNVGTSPMDKNESEFSQPSKRMKRGENRQQQNKKGNWKNASNTPVDPSPSRKEFHRPDRKTNKAGIFKAWKRDNRSITFK</sequence>
<dbReference type="SMART" id="SM00474">
    <property type="entry name" value="35EXOc"/>
    <property type="match status" value="1"/>
</dbReference>
<feature type="compositionally biased region" description="Basic residues" evidence="10">
    <location>
        <begin position="801"/>
        <end position="817"/>
    </location>
</feature>
<evidence type="ECO:0000259" key="11">
    <source>
        <dbReference type="PROSITE" id="PS50967"/>
    </source>
</evidence>
<evidence type="ECO:0000256" key="8">
    <source>
        <dbReference type="ARBA" id="ARBA00043957"/>
    </source>
</evidence>
<feature type="compositionally biased region" description="Acidic residues" evidence="10">
    <location>
        <begin position="834"/>
        <end position="845"/>
    </location>
</feature>
<dbReference type="SUPFAM" id="SSF53098">
    <property type="entry name" value="Ribonuclease H-like"/>
    <property type="match status" value="1"/>
</dbReference>
<feature type="region of interest" description="Disordered" evidence="10">
    <location>
        <begin position="795"/>
        <end position="923"/>
    </location>
</feature>
<evidence type="ECO:0000256" key="1">
    <source>
        <dbReference type="ARBA" id="ARBA00004123"/>
    </source>
</evidence>
<keyword evidence="4" id="KW-0378">Hydrolase</keyword>
<evidence type="ECO:0000256" key="3">
    <source>
        <dbReference type="ARBA" id="ARBA00022722"/>
    </source>
</evidence>
<dbReference type="Proteomes" id="UP001642540">
    <property type="component" value="Unassembled WGS sequence"/>
</dbReference>
<dbReference type="InterPro" id="IPR049559">
    <property type="entry name" value="Rrp6p-like_exo"/>
</dbReference>
<organism evidence="12 13">
    <name type="scientific">Orchesella dallaii</name>
    <dbReference type="NCBI Taxonomy" id="48710"/>
    <lineage>
        <taxon>Eukaryota</taxon>
        <taxon>Metazoa</taxon>
        <taxon>Ecdysozoa</taxon>
        <taxon>Arthropoda</taxon>
        <taxon>Hexapoda</taxon>
        <taxon>Collembola</taxon>
        <taxon>Entomobryomorpha</taxon>
        <taxon>Entomobryoidea</taxon>
        <taxon>Orchesellidae</taxon>
        <taxon>Orchesellinae</taxon>
        <taxon>Orchesella</taxon>
    </lineage>
</organism>
<reference evidence="12 13" key="1">
    <citation type="submission" date="2024-08" db="EMBL/GenBank/DDBJ databases">
        <authorList>
            <person name="Cucini C."/>
            <person name="Frati F."/>
        </authorList>
    </citation>
    <scope>NUCLEOTIDE SEQUENCE [LARGE SCALE GENOMIC DNA]</scope>
</reference>
<comment type="similarity">
    <text evidence="8">Belongs to the exosome component 10/RRP6 family.</text>
</comment>
<comment type="caution">
    <text evidence="12">The sequence shown here is derived from an EMBL/GenBank/DDBJ whole genome shotgun (WGS) entry which is preliminary data.</text>
</comment>
<dbReference type="Pfam" id="PF08066">
    <property type="entry name" value="PMC2NT"/>
    <property type="match status" value="1"/>
</dbReference>
<dbReference type="Gene3D" id="1.10.150.80">
    <property type="entry name" value="HRDC domain"/>
    <property type="match status" value="1"/>
</dbReference>
<keyword evidence="3" id="KW-0540">Nuclease</keyword>
<feature type="domain" description="HRDC" evidence="11">
    <location>
        <begin position="472"/>
        <end position="552"/>
    </location>
</feature>
<dbReference type="SUPFAM" id="SSF47819">
    <property type="entry name" value="HRDC-like"/>
    <property type="match status" value="1"/>
</dbReference>
<evidence type="ECO:0000313" key="13">
    <source>
        <dbReference type="Proteomes" id="UP001642540"/>
    </source>
</evidence>
<dbReference type="PROSITE" id="PS50967">
    <property type="entry name" value="HRDC"/>
    <property type="match status" value="1"/>
</dbReference>